<evidence type="ECO:0000259" key="2">
    <source>
        <dbReference type="Pfam" id="PF01593"/>
    </source>
</evidence>
<comment type="caution">
    <text evidence="3">The sequence shown here is derived from an EMBL/GenBank/DDBJ whole genome shotgun (WGS) entry which is preliminary data.</text>
</comment>
<feature type="domain" description="Amine oxidase" evidence="2">
    <location>
        <begin position="75"/>
        <end position="549"/>
    </location>
</feature>
<name>A0ABU0PQG1_9MICC</name>
<evidence type="ECO:0000313" key="4">
    <source>
        <dbReference type="Proteomes" id="UP001236806"/>
    </source>
</evidence>
<dbReference type="EC" id="1.13.12.2" evidence="3"/>
<gene>
    <name evidence="3" type="ORF">QFZ36_003776</name>
</gene>
<dbReference type="SUPFAM" id="SSF54373">
    <property type="entry name" value="FAD-linked reductases, C-terminal domain"/>
    <property type="match status" value="1"/>
</dbReference>
<dbReference type="InterPro" id="IPR050281">
    <property type="entry name" value="Flavin_monoamine_oxidase"/>
</dbReference>
<dbReference type="RefSeq" id="WP_306638594.1">
    <property type="nucleotide sequence ID" value="NZ_JAUSXB010000001.1"/>
</dbReference>
<dbReference type="PANTHER" id="PTHR10742:SF342">
    <property type="entry name" value="AMINE OXIDASE"/>
    <property type="match status" value="1"/>
</dbReference>
<protein>
    <submittedName>
        <fullName evidence="3">Monoamine oxidase</fullName>
        <ecNumber evidence="3">1.13.12.2</ecNumber>
    </submittedName>
</protein>
<dbReference type="Proteomes" id="UP001236806">
    <property type="component" value="Unassembled WGS sequence"/>
</dbReference>
<proteinExistence type="predicted"/>
<dbReference type="Gene3D" id="3.50.50.60">
    <property type="entry name" value="FAD/NAD(P)-binding domain"/>
    <property type="match status" value="1"/>
</dbReference>
<keyword evidence="4" id="KW-1185">Reference proteome</keyword>
<dbReference type="Pfam" id="PF01593">
    <property type="entry name" value="Amino_oxidase"/>
    <property type="match status" value="1"/>
</dbReference>
<sequence length="579" mass="62862">MTIATELPASDPSSISAAPAAHAVPAAGGAAAGPITMLNPDFPFSYDHYLAHPDGLGSVPPELLGTEVAVIGAGLSGLVTAYELMKLGLRPVVYEADRIGGRLRTASFPAAPGVVADLGGMRFPESGKAFYHYVDLLGLETEEFPNPLSPATSSTVIELAGQKHYAEKPSDLPPFFREVADAWKAAVNDGAKFVEMQQAIRARDTARIKELWNDLLPLMDEQTFYGFIAASDSFKKAGFAHREAFGQVGFGTGGWDTDFPNSILEILRVVYTDADDQHRLISGGAQRLPEALWQHAPSGMAHWPEGTSLASLHSGSPRGAVGRISRDPDGNLRIRERWGREASYPAVVTTCQSWLLSTRIHTEEALFPAELWTAIERSHYMQSSKTFVMVDRPFWKDIDPDTGNEVLSMTLTDRLNRATYLLDNGPDQPAVILLSYTWNDDALKWLALDADERVELMLHSLEQIYPGVDIAGHIVGQPITVSWEADPNFMGAFKANLPGHYRYQQRLFTHFKQDKLPASQRGIFLAGDDVSFTAGWAEGAVTTGLNAVWGVVNHLGGASAPGNPGPGELLDEMGPISLD</sequence>
<dbReference type="InterPro" id="IPR036188">
    <property type="entry name" value="FAD/NAD-bd_sf"/>
</dbReference>
<dbReference type="EMBL" id="JAUSXB010000001">
    <property type="protein sequence ID" value="MDQ0676215.1"/>
    <property type="molecule type" value="Genomic_DNA"/>
</dbReference>
<dbReference type="InterPro" id="IPR002937">
    <property type="entry name" value="Amino_oxidase"/>
</dbReference>
<organism evidence="3 4">
    <name type="scientific">Pseudarthrobacter siccitolerans</name>
    <dbReference type="NCBI Taxonomy" id="861266"/>
    <lineage>
        <taxon>Bacteria</taxon>
        <taxon>Bacillati</taxon>
        <taxon>Actinomycetota</taxon>
        <taxon>Actinomycetes</taxon>
        <taxon>Micrococcales</taxon>
        <taxon>Micrococcaceae</taxon>
        <taxon>Pseudarthrobacter</taxon>
    </lineage>
</organism>
<accession>A0ABU0PQG1</accession>
<dbReference type="GO" id="GO:0050067">
    <property type="term" value="F:lysine 2-monooxygenase activity"/>
    <property type="evidence" value="ECO:0007669"/>
    <property type="project" value="UniProtKB-EC"/>
</dbReference>
<dbReference type="PANTHER" id="PTHR10742">
    <property type="entry name" value="FLAVIN MONOAMINE OXIDASE"/>
    <property type="match status" value="1"/>
</dbReference>
<feature type="region of interest" description="Disordered" evidence="1">
    <location>
        <begin position="559"/>
        <end position="579"/>
    </location>
</feature>
<dbReference type="SUPFAM" id="SSF51905">
    <property type="entry name" value="FAD/NAD(P)-binding domain"/>
    <property type="match status" value="1"/>
</dbReference>
<evidence type="ECO:0000256" key="1">
    <source>
        <dbReference type="SAM" id="MobiDB-lite"/>
    </source>
</evidence>
<keyword evidence="3" id="KW-0560">Oxidoreductase</keyword>
<dbReference type="Gene3D" id="3.90.660.10">
    <property type="match status" value="1"/>
</dbReference>
<evidence type="ECO:0000313" key="3">
    <source>
        <dbReference type="EMBL" id="MDQ0676215.1"/>
    </source>
</evidence>
<reference evidence="3 4" key="1">
    <citation type="submission" date="2023-07" db="EMBL/GenBank/DDBJ databases">
        <title>Comparative genomics of wheat-associated soil bacteria to identify genetic determinants of phenazine resistance.</title>
        <authorList>
            <person name="Mouncey N."/>
        </authorList>
    </citation>
    <scope>NUCLEOTIDE SEQUENCE [LARGE SCALE GENOMIC DNA]</scope>
    <source>
        <strain evidence="3 4">W1I3</strain>
    </source>
</reference>
<dbReference type="Gene3D" id="1.10.405.40">
    <property type="match status" value="1"/>
</dbReference>